<dbReference type="InterPro" id="IPR045466">
    <property type="entry name" value="DUF6498"/>
</dbReference>
<gene>
    <name evidence="2" type="ORF">BVU17_15480</name>
</gene>
<dbReference type="Pfam" id="PF20108">
    <property type="entry name" value="DUF6498"/>
    <property type="match status" value="1"/>
</dbReference>
<proteinExistence type="predicted"/>
<feature type="transmembrane region" description="Helical" evidence="1">
    <location>
        <begin position="234"/>
        <end position="254"/>
    </location>
</feature>
<organism evidence="2 3">
    <name type="scientific">Haloarcula taiwanensis</name>
    <dbReference type="NCBI Taxonomy" id="1932004"/>
    <lineage>
        <taxon>Archaea</taxon>
        <taxon>Methanobacteriati</taxon>
        <taxon>Methanobacteriota</taxon>
        <taxon>Stenosarchaea group</taxon>
        <taxon>Halobacteria</taxon>
        <taxon>Halobacteriales</taxon>
        <taxon>Haloarculaceae</taxon>
        <taxon>Haloarcula</taxon>
    </lineage>
</organism>
<feature type="transmembrane region" description="Helical" evidence="1">
    <location>
        <begin position="197"/>
        <end position="222"/>
    </location>
</feature>
<keyword evidence="1" id="KW-0472">Membrane</keyword>
<keyword evidence="1" id="KW-0812">Transmembrane</keyword>
<sequence length="294" mass="32475">MSSAALQPPADRQWLTLTLVLVSNSLPVAGVVVLGWRAAEILVLYWIEVVVMVAAYSVAALFAKQPVVLKDREFYIVGYGRREEINEDNWSGEPEPMDRLKSVFPDAVESRLPPMYRRNFPVVGRSLAVVLFLAILWGYLTNTLSNPVTALRSPTVILGSLLVCTSQLAELRREYFVPRTYEDWSAYMTVEAAQRVVAFYIMLAIVVVPVTIIGLLVLGLILDLVFGGLVIPDAAGGASGLDLSVFAPVVVFSAGKAVVDWSRRAVGIRTDADGLAGWFTPENPHLREWEQERR</sequence>
<reference evidence="2 3" key="1">
    <citation type="submission" date="2017-01" db="EMBL/GenBank/DDBJ databases">
        <title>A Red Light-Sensitive Sensory Rhodopsin I From Haloarcula taiwanensis, A New Haloarchaeon Isolated From Taiwan.</title>
        <authorList>
            <person name="Yang C.-S."/>
            <person name="Han Y.-A."/>
            <person name="Chen P.-C."/>
            <person name="Ng W.V."/>
            <person name="Chen T.-W."/>
        </authorList>
    </citation>
    <scope>NUCLEOTIDE SEQUENCE [LARGE SCALE GENOMIC DNA]</scope>
    <source>
        <strain evidence="2 3">Taiwanensis</strain>
    </source>
</reference>
<dbReference type="AlphaFoldDB" id="A0A2H5A2R2"/>
<dbReference type="Proteomes" id="UP000242917">
    <property type="component" value="Chromosome II"/>
</dbReference>
<protein>
    <submittedName>
        <fullName evidence="2">Uncharacterized protein</fullName>
    </submittedName>
</protein>
<feature type="transmembrane region" description="Helical" evidence="1">
    <location>
        <begin position="120"/>
        <end position="139"/>
    </location>
</feature>
<name>A0A2H5A2R2_9EURY</name>
<keyword evidence="1" id="KW-1133">Transmembrane helix</keyword>
<evidence type="ECO:0000313" key="3">
    <source>
        <dbReference type="Proteomes" id="UP000242917"/>
    </source>
</evidence>
<evidence type="ECO:0000256" key="1">
    <source>
        <dbReference type="SAM" id="Phobius"/>
    </source>
</evidence>
<evidence type="ECO:0000313" key="2">
    <source>
        <dbReference type="EMBL" id="AUG48995.1"/>
    </source>
</evidence>
<dbReference type="EMBL" id="CP019155">
    <property type="protein sequence ID" value="AUG48995.1"/>
    <property type="molecule type" value="Genomic_DNA"/>
</dbReference>
<keyword evidence="3" id="KW-1185">Reference proteome</keyword>
<dbReference type="OrthoDB" id="169315at2157"/>
<accession>A0A2H5A2R2</accession>
<feature type="transmembrane region" description="Helical" evidence="1">
    <location>
        <begin position="14"/>
        <end position="36"/>
    </location>
</feature>
<dbReference type="KEGG" id="hta:BVU17_15480"/>
<feature type="transmembrane region" description="Helical" evidence="1">
    <location>
        <begin position="42"/>
        <end position="63"/>
    </location>
</feature>